<keyword evidence="5" id="KW-1185">Reference proteome</keyword>
<dbReference type="GeneID" id="37196271"/>
<dbReference type="EMBL" id="KZ824302">
    <property type="protein sequence ID" value="RAL09581.1"/>
    <property type="molecule type" value="Genomic_DNA"/>
</dbReference>
<dbReference type="GO" id="GO:0004806">
    <property type="term" value="F:triacylglycerol lipase activity"/>
    <property type="evidence" value="ECO:0007669"/>
    <property type="project" value="TreeGrafter"/>
</dbReference>
<dbReference type="VEuPathDB" id="FungiDB:BO97DRAFT_351475"/>
<accession>A0A395HNS8</accession>
<dbReference type="PRINTS" id="PR00081">
    <property type="entry name" value="GDHRDH"/>
</dbReference>
<dbReference type="GO" id="GO:0005783">
    <property type="term" value="C:endoplasmic reticulum"/>
    <property type="evidence" value="ECO:0007669"/>
    <property type="project" value="TreeGrafter"/>
</dbReference>
<evidence type="ECO:0000256" key="2">
    <source>
        <dbReference type="ARBA" id="ARBA00023002"/>
    </source>
</evidence>
<comment type="similarity">
    <text evidence="1 3">Belongs to the short-chain dehydrogenases/reductases (SDR) family.</text>
</comment>
<dbReference type="OrthoDB" id="2102561at2759"/>
<dbReference type="Proteomes" id="UP000248961">
    <property type="component" value="Unassembled WGS sequence"/>
</dbReference>
<dbReference type="AlphaFoldDB" id="A0A395HNS8"/>
<dbReference type="GO" id="GO:0005811">
    <property type="term" value="C:lipid droplet"/>
    <property type="evidence" value="ECO:0007669"/>
    <property type="project" value="TreeGrafter"/>
</dbReference>
<evidence type="ECO:0000256" key="3">
    <source>
        <dbReference type="RuleBase" id="RU000363"/>
    </source>
</evidence>
<name>A0A395HNS8_ASPHC</name>
<dbReference type="PANTHER" id="PTHR44169">
    <property type="entry name" value="NADPH-DEPENDENT 1-ACYLDIHYDROXYACETONE PHOSPHATE REDUCTASE"/>
    <property type="match status" value="1"/>
</dbReference>
<dbReference type="Pfam" id="PF00106">
    <property type="entry name" value="adh_short"/>
    <property type="match status" value="1"/>
</dbReference>
<evidence type="ECO:0000313" key="5">
    <source>
        <dbReference type="Proteomes" id="UP000248961"/>
    </source>
</evidence>
<dbReference type="STRING" id="1450537.A0A395HNS8"/>
<dbReference type="Gene3D" id="3.40.50.720">
    <property type="entry name" value="NAD(P)-binding Rossmann-like Domain"/>
    <property type="match status" value="1"/>
</dbReference>
<sequence length="282" mass="30587">MAAITRKTVLITGCSEGGLGAALARSFEQAGFHVFATVRDPKKAASLRDEHIELLPLDVTAPDTIHRCAEQVRSRTGGTLDVLVNNAGAMLMSPLLDASLAESRQVFEVNVWGMLATTQVFAPMLIRSQGGVILNICSIAGAVRMAWQGIYNSSKAAETWLLETLRIEMEPLGVRVIAAMVGEVETNIYQNGLRTLKLPADSYYRSVEHIIADQAAGKLQTKNERPEVTARNLVRDVLSGRSGFTWRGGVAGTARLASWLLPTRFFVSGLMIPWGGNHADKL</sequence>
<dbReference type="PRINTS" id="PR00080">
    <property type="entry name" value="SDRFAMILY"/>
</dbReference>
<dbReference type="InterPro" id="IPR002347">
    <property type="entry name" value="SDR_fam"/>
</dbReference>
<gene>
    <name evidence="4" type="ORF">BO97DRAFT_351475</name>
</gene>
<organism evidence="4 5">
    <name type="scientific">Aspergillus homomorphus (strain CBS 101889)</name>
    <dbReference type="NCBI Taxonomy" id="1450537"/>
    <lineage>
        <taxon>Eukaryota</taxon>
        <taxon>Fungi</taxon>
        <taxon>Dikarya</taxon>
        <taxon>Ascomycota</taxon>
        <taxon>Pezizomycotina</taxon>
        <taxon>Eurotiomycetes</taxon>
        <taxon>Eurotiomycetidae</taxon>
        <taxon>Eurotiales</taxon>
        <taxon>Aspergillaceae</taxon>
        <taxon>Aspergillus</taxon>
        <taxon>Aspergillus subgen. Circumdati</taxon>
    </lineage>
</organism>
<proteinExistence type="inferred from homology"/>
<reference evidence="4 5" key="1">
    <citation type="submission" date="2018-02" db="EMBL/GenBank/DDBJ databases">
        <title>The genomes of Aspergillus section Nigri reveals drivers in fungal speciation.</title>
        <authorList>
            <consortium name="DOE Joint Genome Institute"/>
            <person name="Vesth T.C."/>
            <person name="Nybo J."/>
            <person name="Theobald S."/>
            <person name="Brandl J."/>
            <person name="Frisvad J.C."/>
            <person name="Nielsen K.F."/>
            <person name="Lyhne E.K."/>
            <person name="Kogle M.E."/>
            <person name="Kuo A."/>
            <person name="Riley R."/>
            <person name="Clum A."/>
            <person name="Nolan M."/>
            <person name="Lipzen A."/>
            <person name="Salamov A."/>
            <person name="Henrissat B."/>
            <person name="Wiebenga A."/>
            <person name="De vries R.P."/>
            <person name="Grigoriev I.V."/>
            <person name="Mortensen U.H."/>
            <person name="Andersen M.R."/>
            <person name="Baker S.E."/>
        </authorList>
    </citation>
    <scope>NUCLEOTIDE SEQUENCE [LARGE SCALE GENOMIC DNA]</scope>
    <source>
        <strain evidence="4 5">CBS 101889</strain>
    </source>
</reference>
<protein>
    <submittedName>
        <fullName evidence="4">Putative short-chain dehydrogenase/reductase</fullName>
    </submittedName>
</protein>
<dbReference type="RefSeq" id="XP_025548735.1">
    <property type="nucleotide sequence ID" value="XM_025691982.1"/>
</dbReference>
<dbReference type="GO" id="GO:0000140">
    <property type="term" value="F:acylglycerone-phosphate reductase (NADP+) activity"/>
    <property type="evidence" value="ECO:0007669"/>
    <property type="project" value="TreeGrafter"/>
</dbReference>
<keyword evidence="2" id="KW-0560">Oxidoreductase</keyword>
<evidence type="ECO:0000256" key="1">
    <source>
        <dbReference type="ARBA" id="ARBA00006484"/>
    </source>
</evidence>
<dbReference type="GO" id="GO:0006654">
    <property type="term" value="P:phosphatidic acid biosynthetic process"/>
    <property type="evidence" value="ECO:0007669"/>
    <property type="project" value="TreeGrafter"/>
</dbReference>
<dbReference type="GO" id="GO:0019433">
    <property type="term" value="P:triglyceride catabolic process"/>
    <property type="evidence" value="ECO:0007669"/>
    <property type="project" value="TreeGrafter"/>
</dbReference>
<dbReference type="PANTHER" id="PTHR44169:SF6">
    <property type="entry name" value="NADPH-DEPENDENT 1-ACYLDIHYDROXYACETONE PHOSPHATE REDUCTASE"/>
    <property type="match status" value="1"/>
</dbReference>
<dbReference type="SUPFAM" id="SSF51735">
    <property type="entry name" value="NAD(P)-binding Rossmann-fold domains"/>
    <property type="match status" value="1"/>
</dbReference>
<dbReference type="InterPro" id="IPR036291">
    <property type="entry name" value="NAD(P)-bd_dom_sf"/>
</dbReference>
<evidence type="ECO:0000313" key="4">
    <source>
        <dbReference type="EMBL" id="RAL09581.1"/>
    </source>
</evidence>